<evidence type="ECO:0000256" key="1">
    <source>
        <dbReference type="ARBA" id="ARBA00004245"/>
    </source>
</evidence>
<evidence type="ECO:0000256" key="5">
    <source>
        <dbReference type="ARBA" id="ARBA00023212"/>
    </source>
</evidence>
<dbReference type="GO" id="GO:0007163">
    <property type="term" value="P:establishment or maintenance of cell polarity"/>
    <property type="evidence" value="ECO:0007669"/>
    <property type="project" value="EnsemblFungi"/>
</dbReference>
<keyword evidence="8" id="KW-1185">Reference proteome</keyword>
<dbReference type="PANTHER" id="PTHR12391">
    <property type="entry name" value="ARP2/3 COMPLEX 21 KD SUBUNIT"/>
    <property type="match status" value="1"/>
</dbReference>
<dbReference type="SUPFAM" id="SSF69060">
    <property type="entry name" value="Arp2/3 complex 21 kDa subunit ARPC3"/>
    <property type="match status" value="1"/>
</dbReference>
<protein>
    <submittedName>
        <fullName evidence="7">ARP2/3 complex 21 kDa subunit (P21-ARC), putative</fullName>
    </submittedName>
</protein>
<comment type="similarity">
    <text evidence="2">Belongs to the ARPC3 family.</text>
</comment>
<keyword evidence="3" id="KW-0963">Cytoplasm</keyword>
<dbReference type="AlphaFoldDB" id="V5GG74"/>
<dbReference type="InParanoid" id="V5GG74"/>
<dbReference type="InterPro" id="IPR007204">
    <property type="entry name" value="ARPC3"/>
</dbReference>
<evidence type="ECO:0000313" key="8">
    <source>
        <dbReference type="Proteomes" id="UP000018001"/>
    </source>
</evidence>
<dbReference type="InterPro" id="IPR036753">
    <property type="entry name" value="ARPC3_sf"/>
</dbReference>
<comment type="subcellular location">
    <subcellularLocation>
        <location evidence="1">Cytoplasm</location>
        <location evidence="1">Cytoskeleton</location>
    </subcellularLocation>
</comment>
<dbReference type="FunFam" id="1.10.1760.10:FF:000002">
    <property type="entry name" value="Actin-related protein 2/3 complex subunit 3"/>
    <property type="match status" value="1"/>
</dbReference>
<dbReference type="GO" id="GO:0005739">
    <property type="term" value="C:mitochondrion"/>
    <property type="evidence" value="ECO:0007669"/>
    <property type="project" value="EnsemblFungi"/>
</dbReference>
<dbReference type="Gene3D" id="1.10.1760.10">
    <property type="entry name" value="Actin-related protein 2/3 complex subunit 3"/>
    <property type="match status" value="1"/>
</dbReference>
<name>V5GG74_BYSSN</name>
<evidence type="ECO:0000256" key="3">
    <source>
        <dbReference type="ARBA" id="ARBA00022490"/>
    </source>
</evidence>
<dbReference type="Pfam" id="PF04062">
    <property type="entry name" value="P21-Arc"/>
    <property type="match status" value="1"/>
</dbReference>
<dbReference type="GO" id="GO:0005885">
    <property type="term" value="C:Arp2/3 protein complex"/>
    <property type="evidence" value="ECO:0007669"/>
    <property type="project" value="EnsemblFungi"/>
</dbReference>
<organism evidence="7 8">
    <name type="scientific">Byssochlamys spectabilis (strain No. 5 / NBRC 109023)</name>
    <name type="common">Paecilomyces variotii</name>
    <dbReference type="NCBI Taxonomy" id="1356009"/>
    <lineage>
        <taxon>Eukaryota</taxon>
        <taxon>Fungi</taxon>
        <taxon>Dikarya</taxon>
        <taxon>Ascomycota</taxon>
        <taxon>Pezizomycotina</taxon>
        <taxon>Eurotiomycetes</taxon>
        <taxon>Eurotiomycetidae</taxon>
        <taxon>Eurotiales</taxon>
        <taxon>Thermoascaceae</taxon>
        <taxon>Paecilomyces</taxon>
    </lineage>
</organism>
<dbReference type="HOGENOM" id="CLU_094365_1_0_1"/>
<dbReference type="Proteomes" id="UP000018001">
    <property type="component" value="Unassembled WGS sequence"/>
</dbReference>
<evidence type="ECO:0000313" key="7">
    <source>
        <dbReference type="EMBL" id="GAD99932.1"/>
    </source>
</evidence>
<dbReference type="EMBL" id="BAUL01000338">
    <property type="protein sequence ID" value="GAD99932.1"/>
    <property type="molecule type" value="Genomic_DNA"/>
</dbReference>
<dbReference type="GO" id="GO:0044396">
    <property type="term" value="P:actin cortical patch organization"/>
    <property type="evidence" value="ECO:0007669"/>
    <property type="project" value="EnsemblFungi"/>
</dbReference>
<dbReference type="OrthoDB" id="200404at2759"/>
<gene>
    <name evidence="7" type="ORF">PVAR5_8663</name>
</gene>
<feature type="region of interest" description="Disordered" evidence="6">
    <location>
        <begin position="1"/>
        <end position="25"/>
    </location>
</feature>
<evidence type="ECO:0000256" key="2">
    <source>
        <dbReference type="ARBA" id="ARBA00010856"/>
    </source>
</evidence>
<comment type="caution">
    <text evidence="7">The sequence shown here is derived from an EMBL/GenBank/DDBJ whole genome shotgun (WGS) entry which is preliminary data.</text>
</comment>
<dbReference type="FunCoup" id="V5GG74">
    <property type="interactions" value="918"/>
</dbReference>
<evidence type="ECO:0000256" key="4">
    <source>
        <dbReference type="ARBA" id="ARBA00023203"/>
    </source>
</evidence>
<accession>V5GG74</accession>
<sequence>MSSGKKKISVTLQLEQPDASDERARKEVRRRKIIGRIRYGTAYHSIFLEDQGVAVIGMELYNYTLAVSQDISNFPLLPLRTRTRGPAYTLPALPPSTSDADVDPDNESYDCVDEILSLFRANAFFRNFEIKGPADRMLIYGILFVSECLSKVRPGMTAREAEKALINAALDHFAIPGDVSFPLNQAFEPPRDRQDAETLRQYISQVRQEIAVRLHARLYPGGVGPSKWWLSFAKRKFMGKSL</sequence>
<dbReference type="GO" id="GO:0051015">
    <property type="term" value="F:actin filament binding"/>
    <property type="evidence" value="ECO:0007669"/>
    <property type="project" value="EnsemblFungi"/>
</dbReference>
<proteinExistence type="inferred from homology"/>
<dbReference type="GO" id="GO:0006897">
    <property type="term" value="P:endocytosis"/>
    <property type="evidence" value="ECO:0007669"/>
    <property type="project" value="EnsemblFungi"/>
</dbReference>
<reference evidence="8" key="1">
    <citation type="journal article" date="2014" name="Genome Announc.">
        <title>Draft genome sequence of the formaldehyde-resistant fungus Byssochlamys spectabilis No. 5 (anamorph Paecilomyces variotii No. 5) (NBRC109023).</title>
        <authorList>
            <person name="Oka T."/>
            <person name="Ekino K."/>
            <person name="Fukuda K."/>
            <person name="Nomura Y."/>
        </authorList>
    </citation>
    <scope>NUCLEOTIDE SEQUENCE [LARGE SCALE GENOMIC DNA]</scope>
    <source>
        <strain evidence="8">No. 5 / NBRC 109023</strain>
    </source>
</reference>
<dbReference type="GO" id="GO:0051654">
    <property type="term" value="P:establishment of mitochondrion localization"/>
    <property type="evidence" value="ECO:0007669"/>
    <property type="project" value="EnsemblFungi"/>
</dbReference>
<dbReference type="eggNOG" id="KOG3155">
    <property type="taxonomic scope" value="Eukaryota"/>
</dbReference>
<dbReference type="GO" id="GO:0034314">
    <property type="term" value="P:Arp2/3 complex-mediated actin nucleation"/>
    <property type="evidence" value="ECO:0007669"/>
    <property type="project" value="EnsemblFungi"/>
</dbReference>
<keyword evidence="5" id="KW-0206">Cytoskeleton</keyword>
<keyword evidence="4" id="KW-0009">Actin-binding</keyword>
<evidence type="ECO:0000256" key="6">
    <source>
        <dbReference type="SAM" id="MobiDB-lite"/>
    </source>
</evidence>
<dbReference type="GO" id="GO:0030479">
    <property type="term" value="C:actin cortical patch"/>
    <property type="evidence" value="ECO:0007669"/>
    <property type="project" value="EnsemblFungi"/>
</dbReference>
<dbReference type="GO" id="GO:0030833">
    <property type="term" value="P:regulation of actin filament polymerization"/>
    <property type="evidence" value="ECO:0007669"/>
    <property type="project" value="InterPro"/>
</dbReference>